<comment type="caution">
    <text evidence="2">The sequence shown here is derived from an EMBL/GenBank/DDBJ whole genome shotgun (WGS) entry which is preliminary data.</text>
</comment>
<dbReference type="InterPro" id="IPR037198">
    <property type="entry name" value="MutL_C_sf"/>
</dbReference>
<proteinExistence type="predicted"/>
<name>A0ABR2WLG0_9FUNG</name>
<evidence type="ECO:0000259" key="1">
    <source>
        <dbReference type="SMART" id="SM00853"/>
    </source>
</evidence>
<sequence>MVVLFQVYEKFVLCKIVRLDKSELLVLVDQHAADERVKLENLFQIFFIRIGGNNLIVDVESLPFPIEVLLTRKEFDSLQEVQGHFQRWGIRWKSVTKELDGIGSHVADMCSIHLTHLPRSIASRCIHDFDTTRELVKRHIYWLEENRWAIHLQPFSCHRTWEQNLTGCPHGFIEVLNSRACRSAIMFNDILDEQKCRQLIDSLSKCANPFQCAHGRPTTAPIAIIQRK</sequence>
<keyword evidence="3" id="KW-1185">Reference proteome</keyword>
<dbReference type="SUPFAM" id="SSF118116">
    <property type="entry name" value="DNA mismatch repair protein MutL"/>
    <property type="match status" value="1"/>
</dbReference>
<dbReference type="InterPro" id="IPR042121">
    <property type="entry name" value="MutL_C_regsub"/>
</dbReference>
<dbReference type="InterPro" id="IPR038973">
    <property type="entry name" value="MutL/Mlh/Pms-like"/>
</dbReference>
<dbReference type="EMBL" id="JASJQH010000987">
    <property type="protein sequence ID" value="KAK9762354.1"/>
    <property type="molecule type" value="Genomic_DNA"/>
</dbReference>
<reference evidence="2 3" key="1">
    <citation type="submission" date="2023-04" db="EMBL/GenBank/DDBJ databases">
        <title>Genome of Basidiobolus ranarum AG-B5.</title>
        <authorList>
            <person name="Stajich J.E."/>
            <person name="Carter-House D."/>
            <person name="Gryganskyi A."/>
        </authorList>
    </citation>
    <scope>NUCLEOTIDE SEQUENCE [LARGE SCALE GENOMIC DNA]</scope>
    <source>
        <strain evidence="2 3">AG-B5</strain>
    </source>
</reference>
<dbReference type="Gene3D" id="3.30.1540.20">
    <property type="entry name" value="MutL, C-terminal domain, dimerisation subdomain"/>
    <property type="match status" value="1"/>
</dbReference>
<accession>A0ABR2WLG0</accession>
<dbReference type="InterPro" id="IPR042120">
    <property type="entry name" value="MutL_C_dimsub"/>
</dbReference>
<dbReference type="PANTHER" id="PTHR10073:SF47">
    <property type="entry name" value="DNA MISMATCH REPAIR PROTEIN MLH3"/>
    <property type="match status" value="1"/>
</dbReference>
<evidence type="ECO:0000313" key="3">
    <source>
        <dbReference type="Proteomes" id="UP001479436"/>
    </source>
</evidence>
<dbReference type="InterPro" id="IPR014790">
    <property type="entry name" value="MutL_C"/>
</dbReference>
<dbReference type="Pfam" id="PF08676">
    <property type="entry name" value="MutL_C"/>
    <property type="match status" value="1"/>
</dbReference>
<dbReference type="PANTHER" id="PTHR10073">
    <property type="entry name" value="DNA MISMATCH REPAIR PROTEIN MLH, PMS, MUTL"/>
    <property type="match status" value="1"/>
</dbReference>
<organism evidence="2 3">
    <name type="scientific">Basidiobolus ranarum</name>
    <dbReference type="NCBI Taxonomy" id="34480"/>
    <lineage>
        <taxon>Eukaryota</taxon>
        <taxon>Fungi</taxon>
        <taxon>Fungi incertae sedis</taxon>
        <taxon>Zoopagomycota</taxon>
        <taxon>Entomophthoromycotina</taxon>
        <taxon>Basidiobolomycetes</taxon>
        <taxon>Basidiobolales</taxon>
        <taxon>Basidiobolaceae</taxon>
        <taxon>Basidiobolus</taxon>
    </lineage>
</organism>
<protein>
    <submittedName>
        <fullName evidence="2">Vacuolar protein sorting-associated protein 11</fullName>
    </submittedName>
</protein>
<dbReference type="SMART" id="SM00853">
    <property type="entry name" value="MutL_C"/>
    <property type="match status" value="1"/>
</dbReference>
<dbReference type="Proteomes" id="UP001479436">
    <property type="component" value="Unassembled WGS sequence"/>
</dbReference>
<feature type="domain" description="MutL C-terminal dimerisation" evidence="1">
    <location>
        <begin position="3"/>
        <end position="191"/>
    </location>
</feature>
<dbReference type="Gene3D" id="3.30.1370.100">
    <property type="entry name" value="MutL, C-terminal domain, regulatory subdomain"/>
    <property type="match status" value="1"/>
</dbReference>
<gene>
    <name evidence="2" type="primary">VPS11_4</name>
    <name evidence="2" type="ORF">K7432_011973</name>
</gene>
<evidence type="ECO:0000313" key="2">
    <source>
        <dbReference type="EMBL" id="KAK9762354.1"/>
    </source>
</evidence>